<evidence type="ECO:0000313" key="2">
    <source>
        <dbReference type="EMBL" id="CAK9251376.1"/>
    </source>
</evidence>
<keyword evidence="3" id="KW-1185">Reference proteome</keyword>
<feature type="region of interest" description="Disordered" evidence="1">
    <location>
        <begin position="73"/>
        <end position="111"/>
    </location>
</feature>
<accession>A0ABP0VAC0</accession>
<reference evidence="2" key="1">
    <citation type="submission" date="2024-02" db="EMBL/GenBank/DDBJ databases">
        <authorList>
            <consortium name="ELIXIR-Norway"/>
            <consortium name="Elixir Norway"/>
        </authorList>
    </citation>
    <scope>NUCLEOTIDE SEQUENCE</scope>
</reference>
<comment type="caution">
    <text evidence="2">The sequence shown here is derived from an EMBL/GenBank/DDBJ whole genome shotgun (WGS) entry which is preliminary data.</text>
</comment>
<dbReference type="Proteomes" id="UP001497444">
    <property type="component" value="Unassembled WGS sequence"/>
</dbReference>
<organism evidence="2 3">
    <name type="scientific">Sphagnum jensenii</name>
    <dbReference type="NCBI Taxonomy" id="128206"/>
    <lineage>
        <taxon>Eukaryota</taxon>
        <taxon>Viridiplantae</taxon>
        <taxon>Streptophyta</taxon>
        <taxon>Embryophyta</taxon>
        <taxon>Bryophyta</taxon>
        <taxon>Sphagnophytina</taxon>
        <taxon>Sphagnopsida</taxon>
        <taxon>Sphagnales</taxon>
        <taxon>Sphagnaceae</taxon>
        <taxon>Sphagnum</taxon>
    </lineage>
</organism>
<feature type="compositionally biased region" description="Polar residues" evidence="1">
    <location>
        <begin position="73"/>
        <end position="85"/>
    </location>
</feature>
<evidence type="ECO:0000256" key="1">
    <source>
        <dbReference type="SAM" id="MobiDB-lite"/>
    </source>
</evidence>
<evidence type="ECO:0000313" key="3">
    <source>
        <dbReference type="Proteomes" id="UP001497444"/>
    </source>
</evidence>
<protein>
    <submittedName>
        <fullName evidence="2">Uncharacterized protein</fullName>
    </submittedName>
</protein>
<name>A0ABP0VAC0_9BRYO</name>
<dbReference type="EMBL" id="CAXAQS010000370">
    <property type="protein sequence ID" value="CAK9251376.1"/>
    <property type="molecule type" value="Genomic_DNA"/>
</dbReference>
<sequence>MRVHGHLVVTVRRRDGNHHKRLRVAAQGILQQPGQLRIAQEEQRFGKQRRQYTTGTGDHIALGWGFDSSWSCEFSSGDRQQQNEYGQDFEEAATTADHSSHGSPVKPNESN</sequence>
<proteinExistence type="predicted"/>
<gene>
    <name evidence="2" type="ORF">CSSPJE1EN1_LOCUS26754</name>
</gene>